<dbReference type="GO" id="GO:0016020">
    <property type="term" value="C:membrane"/>
    <property type="evidence" value="ECO:0007669"/>
    <property type="project" value="InterPro"/>
</dbReference>
<comment type="catalytic activity">
    <reaction evidence="8">
        <text>13-octadecanoyloxy-octadecanoate + H2O = 13-hydroxy-octadecanoate + octadecanoate + H(+)</text>
        <dbReference type="Rhea" id="RHEA:52084"/>
        <dbReference type="ChEBI" id="CHEBI:15377"/>
        <dbReference type="ChEBI" id="CHEBI:15378"/>
        <dbReference type="ChEBI" id="CHEBI:25629"/>
        <dbReference type="ChEBI" id="CHEBI:136304"/>
        <dbReference type="ChEBI" id="CHEBI:136335"/>
    </reaction>
    <physiologicalReaction direction="left-to-right" evidence="8">
        <dbReference type="Rhea" id="RHEA:52085"/>
    </physiologicalReaction>
</comment>
<evidence type="ECO:0000313" key="18">
    <source>
        <dbReference type="EMBL" id="GCB67498.1"/>
    </source>
</evidence>
<comment type="caution">
    <text evidence="18">The sequence shown here is derived from an EMBL/GenBank/DDBJ whole genome shotgun (WGS) entry which is preliminary data.</text>
</comment>
<evidence type="ECO:0000256" key="15">
    <source>
        <dbReference type="ARBA" id="ARBA00049322"/>
    </source>
</evidence>
<dbReference type="PANTHER" id="PTHR10989:SF17">
    <property type="entry name" value="ANDROGEN-DEPENDENT TFPI-REGULATING PROTEIN"/>
    <property type="match status" value="1"/>
</dbReference>
<evidence type="ECO:0000256" key="1">
    <source>
        <dbReference type="ARBA" id="ARBA00000923"/>
    </source>
</evidence>
<accession>A0A401P2Z3</accession>
<evidence type="ECO:0000256" key="3">
    <source>
        <dbReference type="ARBA" id="ARBA00009300"/>
    </source>
</evidence>
<comment type="catalytic activity">
    <reaction evidence="14">
        <text>13-(9Z-octadecenoyloxy)-octadecanoate + H2O = 13-hydroxy-octadecanoate + (9Z)-octadecenoate + H(+)</text>
        <dbReference type="Rhea" id="RHEA:52064"/>
        <dbReference type="ChEBI" id="CHEBI:15377"/>
        <dbReference type="ChEBI" id="CHEBI:15378"/>
        <dbReference type="ChEBI" id="CHEBI:30823"/>
        <dbReference type="ChEBI" id="CHEBI:136303"/>
        <dbReference type="ChEBI" id="CHEBI:136304"/>
    </reaction>
    <physiologicalReaction direction="left-to-right" evidence="14">
        <dbReference type="Rhea" id="RHEA:52065"/>
    </physiologicalReaction>
</comment>
<dbReference type="Pfam" id="PF04750">
    <property type="entry name" value="Far-17a_AIG1"/>
    <property type="match status" value="1"/>
</dbReference>
<proteinExistence type="inferred from homology"/>
<evidence type="ECO:0000256" key="14">
    <source>
        <dbReference type="ARBA" id="ARBA00049296"/>
    </source>
</evidence>
<evidence type="ECO:0000256" key="16">
    <source>
        <dbReference type="ARBA" id="ARBA00049428"/>
    </source>
</evidence>
<dbReference type="EMBL" id="BFAA01003026">
    <property type="protein sequence ID" value="GCB67498.1"/>
    <property type="molecule type" value="Genomic_DNA"/>
</dbReference>
<comment type="catalytic activity">
    <reaction evidence="16">
        <text>12-(9Z-hexadecenoyloxy)-octadecanoate + H2O = 12-hydroxyoctadecanoate + (9Z)-hexadecenoate + H(+)</text>
        <dbReference type="Rhea" id="RHEA:52072"/>
        <dbReference type="ChEBI" id="CHEBI:15377"/>
        <dbReference type="ChEBI" id="CHEBI:15378"/>
        <dbReference type="ChEBI" id="CHEBI:32372"/>
        <dbReference type="ChEBI" id="CHEBI:84201"/>
        <dbReference type="ChEBI" id="CHEBI:136312"/>
    </reaction>
    <physiologicalReaction direction="left-to-right" evidence="16">
        <dbReference type="Rhea" id="RHEA:52073"/>
    </physiologicalReaction>
</comment>
<keyword evidence="5 17" id="KW-1133">Transmembrane helix</keyword>
<evidence type="ECO:0000256" key="6">
    <source>
        <dbReference type="ARBA" id="ARBA00023136"/>
    </source>
</evidence>
<name>A0A401P2Z3_SCYTO</name>
<evidence type="ECO:0000256" key="5">
    <source>
        <dbReference type="ARBA" id="ARBA00022989"/>
    </source>
</evidence>
<comment type="catalytic activity">
    <reaction evidence="10">
        <text>12-octadecanoyloxy-octadecanoate + H2O = 12-hydroxyoctadecanoate + octadecanoate + H(+)</text>
        <dbReference type="Rhea" id="RHEA:52080"/>
        <dbReference type="ChEBI" id="CHEBI:15377"/>
        <dbReference type="ChEBI" id="CHEBI:15378"/>
        <dbReference type="ChEBI" id="CHEBI:25629"/>
        <dbReference type="ChEBI" id="CHEBI:84201"/>
        <dbReference type="ChEBI" id="CHEBI:136330"/>
    </reaction>
    <physiologicalReaction direction="left-to-right" evidence="10">
        <dbReference type="Rhea" id="RHEA:52081"/>
    </physiologicalReaction>
</comment>
<gene>
    <name evidence="18" type="ORF">scyTo_0008071</name>
</gene>
<evidence type="ECO:0000256" key="7">
    <source>
        <dbReference type="ARBA" id="ARBA00047368"/>
    </source>
</evidence>
<keyword evidence="19" id="KW-1185">Reference proteome</keyword>
<dbReference type="GO" id="GO:0012505">
    <property type="term" value="C:endomembrane system"/>
    <property type="evidence" value="ECO:0007669"/>
    <property type="project" value="UniProtKB-SubCell"/>
</dbReference>
<comment type="similarity">
    <text evidence="3">Belongs to the AIG1 family.</text>
</comment>
<reference evidence="18 19" key="1">
    <citation type="journal article" date="2018" name="Nat. Ecol. Evol.">
        <title>Shark genomes provide insights into elasmobranch evolution and the origin of vertebrates.</title>
        <authorList>
            <person name="Hara Y"/>
            <person name="Yamaguchi K"/>
            <person name="Onimaru K"/>
            <person name="Kadota M"/>
            <person name="Koyanagi M"/>
            <person name="Keeley SD"/>
            <person name="Tatsumi K"/>
            <person name="Tanaka K"/>
            <person name="Motone F"/>
            <person name="Kageyama Y"/>
            <person name="Nozu R"/>
            <person name="Adachi N"/>
            <person name="Nishimura O"/>
            <person name="Nakagawa R"/>
            <person name="Tanegashima C"/>
            <person name="Kiyatake I"/>
            <person name="Matsumoto R"/>
            <person name="Murakumo K"/>
            <person name="Nishida K"/>
            <person name="Terakita A"/>
            <person name="Kuratani S"/>
            <person name="Sato K"/>
            <person name="Hyodo S Kuraku.S."/>
        </authorList>
    </citation>
    <scope>NUCLEOTIDE SEQUENCE [LARGE SCALE GENOMIC DNA]</scope>
</reference>
<evidence type="ECO:0000256" key="2">
    <source>
        <dbReference type="ARBA" id="ARBA00004127"/>
    </source>
</evidence>
<evidence type="ECO:0000313" key="19">
    <source>
        <dbReference type="Proteomes" id="UP000288216"/>
    </source>
</evidence>
<comment type="catalytic activity">
    <reaction evidence="1">
        <text>9-(9Z-hexadecenoyloxy)-octadecanoate + H2O = (9Z)-hexadecenoate + 9-hydroxy-octadecanoate + H(+)</text>
        <dbReference type="Rhea" id="RHEA:52068"/>
        <dbReference type="ChEBI" id="CHEBI:15377"/>
        <dbReference type="ChEBI" id="CHEBI:15378"/>
        <dbReference type="ChEBI" id="CHEBI:32372"/>
        <dbReference type="ChEBI" id="CHEBI:136286"/>
        <dbReference type="ChEBI" id="CHEBI:136309"/>
    </reaction>
    <physiologicalReaction direction="left-to-right" evidence="1">
        <dbReference type="Rhea" id="RHEA:52069"/>
    </physiologicalReaction>
</comment>
<evidence type="ECO:0000256" key="17">
    <source>
        <dbReference type="SAM" id="Phobius"/>
    </source>
</evidence>
<comment type="catalytic activity">
    <reaction evidence="11">
        <text>12-(9Z-octadecenoyloxy)-octadecanoate + H2O = 12-hydroxyoctadecanoate + (9Z)-octadecenoate + H(+)</text>
        <dbReference type="Rhea" id="RHEA:52060"/>
        <dbReference type="ChEBI" id="CHEBI:15377"/>
        <dbReference type="ChEBI" id="CHEBI:15378"/>
        <dbReference type="ChEBI" id="CHEBI:30823"/>
        <dbReference type="ChEBI" id="CHEBI:84201"/>
        <dbReference type="ChEBI" id="CHEBI:136302"/>
    </reaction>
    <physiologicalReaction direction="left-to-right" evidence="11">
        <dbReference type="Rhea" id="RHEA:52061"/>
    </physiologicalReaction>
</comment>
<dbReference type="AlphaFoldDB" id="A0A401P2Z3"/>
<dbReference type="PANTHER" id="PTHR10989">
    <property type="entry name" value="ANDROGEN-INDUCED PROTEIN 1-RELATED"/>
    <property type="match status" value="1"/>
</dbReference>
<sequence length="55" mass="6344">MFLYAGQWKYLTFLNLFLQTVFNGLCLLADVLGPVLWIRTLRDLFFSVLAFPVGT</sequence>
<evidence type="ECO:0000256" key="10">
    <source>
        <dbReference type="ARBA" id="ARBA00048680"/>
    </source>
</evidence>
<comment type="catalytic activity">
    <reaction evidence="15">
        <text>13-(9Z-hexadecenoyloxy)-octadecanoate + H2O = 13-hydroxy-octadecanoate + (9Z)-hexadecenoate + H(+)</text>
        <dbReference type="Rhea" id="RHEA:52076"/>
        <dbReference type="ChEBI" id="CHEBI:15377"/>
        <dbReference type="ChEBI" id="CHEBI:15378"/>
        <dbReference type="ChEBI" id="CHEBI:32372"/>
        <dbReference type="ChEBI" id="CHEBI:136304"/>
        <dbReference type="ChEBI" id="CHEBI:136315"/>
    </reaction>
    <physiologicalReaction direction="left-to-right" evidence="15">
        <dbReference type="Rhea" id="RHEA:52077"/>
    </physiologicalReaction>
</comment>
<evidence type="ECO:0000256" key="11">
    <source>
        <dbReference type="ARBA" id="ARBA00048701"/>
    </source>
</evidence>
<comment type="subcellular location">
    <subcellularLocation>
        <location evidence="2">Endomembrane system</location>
        <topology evidence="2">Multi-pass membrane protein</topology>
    </subcellularLocation>
</comment>
<feature type="transmembrane region" description="Helical" evidence="17">
    <location>
        <begin position="16"/>
        <end position="38"/>
    </location>
</feature>
<dbReference type="OrthoDB" id="1898221at2759"/>
<evidence type="ECO:0000256" key="9">
    <source>
        <dbReference type="ARBA" id="ARBA00047863"/>
    </source>
</evidence>
<comment type="catalytic activity">
    <reaction evidence="7">
        <text>12-hexadecanoyloxy-octadecanoate + H2O = 12-hydroxyoctadecanoate + hexadecanoate + H(+)</text>
        <dbReference type="Rhea" id="RHEA:52056"/>
        <dbReference type="ChEBI" id="CHEBI:7896"/>
        <dbReference type="ChEBI" id="CHEBI:15377"/>
        <dbReference type="ChEBI" id="CHEBI:15378"/>
        <dbReference type="ChEBI" id="CHEBI:83677"/>
        <dbReference type="ChEBI" id="CHEBI:84201"/>
    </reaction>
    <physiologicalReaction direction="left-to-right" evidence="7">
        <dbReference type="Rhea" id="RHEA:52057"/>
    </physiologicalReaction>
</comment>
<keyword evidence="4 17" id="KW-0812">Transmembrane</keyword>
<dbReference type="Proteomes" id="UP000288216">
    <property type="component" value="Unassembled WGS sequence"/>
</dbReference>
<dbReference type="InterPro" id="IPR006838">
    <property type="entry name" value="ADTRP_AIG1"/>
</dbReference>
<feature type="non-terminal residue" evidence="18">
    <location>
        <position position="55"/>
    </location>
</feature>
<evidence type="ECO:0000256" key="4">
    <source>
        <dbReference type="ARBA" id="ARBA00022692"/>
    </source>
</evidence>
<evidence type="ECO:0000256" key="8">
    <source>
        <dbReference type="ARBA" id="ARBA00047427"/>
    </source>
</evidence>
<evidence type="ECO:0000256" key="12">
    <source>
        <dbReference type="ARBA" id="ARBA00048800"/>
    </source>
</evidence>
<evidence type="ECO:0000256" key="13">
    <source>
        <dbReference type="ARBA" id="ARBA00049221"/>
    </source>
</evidence>
<comment type="catalytic activity">
    <reaction evidence="12">
        <text>9-(9Z-octadecenoyloxy)-octadecanoate + H2O = 9-hydroxy-octadecanoate + (9Z)-octadecenoate + H(+)</text>
        <dbReference type="Rhea" id="RHEA:52048"/>
        <dbReference type="ChEBI" id="CHEBI:15377"/>
        <dbReference type="ChEBI" id="CHEBI:15378"/>
        <dbReference type="ChEBI" id="CHEBI:30823"/>
        <dbReference type="ChEBI" id="CHEBI:136282"/>
        <dbReference type="ChEBI" id="CHEBI:136286"/>
    </reaction>
    <physiologicalReaction direction="left-to-right" evidence="12">
        <dbReference type="Rhea" id="RHEA:52049"/>
    </physiologicalReaction>
</comment>
<organism evidence="18 19">
    <name type="scientific">Scyliorhinus torazame</name>
    <name type="common">Cloudy catshark</name>
    <name type="synonym">Catulus torazame</name>
    <dbReference type="NCBI Taxonomy" id="75743"/>
    <lineage>
        <taxon>Eukaryota</taxon>
        <taxon>Metazoa</taxon>
        <taxon>Chordata</taxon>
        <taxon>Craniata</taxon>
        <taxon>Vertebrata</taxon>
        <taxon>Chondrichthyes</taxon>
        <taxon>Elasmobranchii</taxon>
        <taxon>Galeomorphii</taxon>
        <taxon>Galeoidea</taxon>
        <taxon>Carcharhiniformes</taxon>
        <taxon>Scyliorhinidae</taxon>
        <taxon>Scyliorhinus</taxon>
    </lineage>
</organism>
<comment type="catalytic activity">
    <reaction evidence="13">
        <text>9-octadecanoyloxy-octadecanoate + H2O = 9-hydroxy-octadecanoate + octadecanoate + H(+)</text>
        <dbReference type="Rhea" id="RHEA:52096"/>
        <dbReference type="ChEBI" id="CHEBI:15377"/>
        <dbReference type="ChEBI" id="CHEBI:15378"/>
        <dbReference type="ChEBI" id="CHEBI:25629"/>
        <dbReference type="ChEBI" id="CHEBI:136286"/>
        <dbReference type="ChEBI" id="CHEBI:136373"/>
    </reaction>
    <physiologicalReaction direction="left-to-right" evidence="13">
        <dbReference type="Rhea" id="RHEA:52097"/>
    </physiologicalReaction>
</comment>
<keyword evidence="6 17" id="KW-0472">Membrane</keyword>
<comment type="catalytic activity">
    <reaction evidence="9">
        <text>9-hexadecanoyloxy-octadecanoate + H2O = 9-hydroxy-octadecanoate + hexadecanoate + H(+)</text>
        <dbReference type="Rhea" id="RHEA:52052"/>
        <dbReference type="ChEBI" id="CHEBI:7896"/>
        <dbReference type="ChEBI" id="CHEBI:15377"/>
        <dbReference type="ChEBI" id="CHEBI:15378"/>
        <dbReference type="ChEBI" id="CHEBI:83670"/>
        <dbReference type="ChEBI" id="CHEBI:136286"/>
    </reaction>
    <physiologicalReaction direction="left-to-right" evidence="9">
        <dbReference type="Rhea" id="RHEA:52053"/>
    </physiologicalReaction>
</comment>
<protein>
    <submittedName>
        <fullName evidence="18">Uncharacterized protein</fullName>
    </submittedName>
</protein>